<comment type="caution">
    <text evidence="1">The sequence shown here is derived from an EMBL/GenBank/DDBJ whole genome shotgun (WGS) entry which is preliminary data.</text>
</comment>
<dbReference type="Proteomes" id="UP000215335">
    <property type="component" value="Unassembled WGS sequence"/>
</dbReference>
<keyword evidence="2" id="KW-1185">Reference proteome</keyword>
<evidence type="ECO:0000313" key="2">
    <source>
        <dbReference type="Proteomes" id="UP000215335"/>
    </source>
</evidence>
<dbReference type="InterPro" id="IPR036770">
    <property type="entry name" value="Ankyrin_rpt-contain_sf"/>
</dbReference>
<dbReference type="SUPFAM" id="SSF48403">
    <property type="entry name" value="Ankyrin repeat"/>
    <property type="match status" value="1"/>
</dbReference>
<evidence type="ECO:0000313" key="1">
    <source>
        <dbReference type="EMBL" id="OXU17859.1"/>
    </source>
</evidence>
<gene>
    <name evidence="1" type="ORF">TSAR_010458</name>
</gene>
<sequence>IINFGSQRPTICSSSAIYGLTLWSARICSSSGYINTDLERIVLAPFEVCAVTKMIEINLFSFTDIIMGFVEVIKTGSIEKLQELIDVEGLPINDVWIDYDLLNYALAKGQKESAMMLIERGCRVNSKVLASSVDTPLHHAIKLGSIKLRKGALIGAKYFKGETPLHLSAKLRNNVFADLLLSSLNNTTDNHMDSSGLKGKGVCKMINLKHHTRKLGN</sequence>
<dbReference type="EMBL" id="NNAY01004467">
    <property type="protein sequence ID" value="OXU17859.1"/>
    <property type="molecule type" value="Genomic_DNA"/>
</dbReference>
<organism evidence="1 2">
    <name type="scientific">Trichomalopsis sarcophagae</name>
    <dbReference type="NCBI Taxonomy" id="543379"/>
    <lineage>
        <taxon>Eukaryota</taxon>
        <taxon>Metazoa</taxon>
        <taxon>Ecdysozoa</taxon>
        <taxon>Arthropoda</taxon>
        <taxon>Hexapoda</taxon>
        <taxon>Insecta</taxon>
        <taxon>Pterygota</taxon>
        <taxon>Neoptera</taxon>
        <taxon>Endopterygota</taxon>
        <taxon>Hymenoptera</taxon>
        <taxon>Apocrita</taxon>
        <taxon>Proctotrupomorpha</taxon>
        <taxon>Chalcidoidea</taxon>
        <taxon>Pteromalidae</taxon>
        <taxon>Pteromalinae</taxon>
        <taxon>Trichomalopsis</taxon>
    </lineage>
</organism>
<dbReference type="AlphaFoldDB" id="A0A232EHL4"/>
<proteinExistence type="predicted"/>
<reference evidence="1 2" key="1">
    <citation type="journal article" date="2017" name="Curr. Biol.">
        <title>The Evolution of Venom by Co-option of Single-Copy Genes.</title>
        <authorList>
            <person name="Martinson E.O."/>
            <person name="Mrinalini"/>
            <person name="Kelkar Y.D."/>
            <person name="Chang C.H."/>
            <person name="Werren J.H."/>
        </authorList>
    </citation>
    <scope>NUCLEOTIDE SEQUENCE [LARGE SCALE GENOMIC DNA]</scope>
    <source>
        <strain evidence="1 2">Alberta</strain>
        <tissue evidence="1">Whole body</tissue>
    </source>
</reference>
<name>A0A232EHL4_9HYME</name>
<protein>
    <submittedName>
        <fullName evidence="1">Uncharacterized protein</fullName>
    </submittedName>
</protein>
<dbReference type="Gene3D" id="1.25.40.20">
    <property type="entry name" value="Ankyrin repeat-containing domain"/>
    <property type="match status" value="1"/>
</dbReference>
<accession>A0A232EHL4</accession>
<feature type="non-terminal residue" evidence="1">
    <location>
        <position position="1"/>
    </location>
</feature>